<dbReference type="InterPro" id="IPR011707">
    <property type="entry name" value="Cu-oxidase-like_N"/>
</dbReference>
<dbReference type="AlphaFoldDB" id="A0A9P0FGN2"/>
<dbReference type="OrthoDB" id="2121828at2759"/>
<keyword evidence="2" id="KW-0479">Metal-binding</keyword>
<evidence type="ECO:0000313" key="10">
    <source>
        <dbReference type="Proteomes" id="UP001154078"/>
    </source>
</evidence>
<reference evidence="9" key="1">
    <citation type="submission" date="2021-12" db="EMBL/GenBank/DDBJ databases">
        <authorList>
            <person name="King R."/>
        </authorList>
    </citation>
    <scope>NUCLEOTIDE SEQUENCE</scope>
</reference>
<dbReference type="PANTHER" id="PTHR11709:SF394">
    <property type="entry name" value="FI03373P-RELATED"/>
    <property type="match status" value="1"/>
</dbReference>
<dbReference type="CDD" id="cd13884">
    <property type="entry name" value="CuRO_2_tcLCC_insect_like"/>
    <property type="match status" value="1"/>
</dbReference>
<keyword evidence="5" id="KW-0472">Membrane</keyword>
<feature type="transmembrane region" description="Helical" evidence="5">
    <location>
        <begin position="15"/>
        <end position="35"/>
    </location>
</feature>
<dbReference type="CDD" id="cd13905">
    <property type="entry name" value="CuRO_3_tcLLC2_insect_like"/>
    <property type="match status" value="1"/>
</dbReference>
<gene>
    <name evidence="9" type="ORF">MELIAE_LOCUS7107</name>
</gene>
<evidence type="ECO:0000259" key="8">
    <source>
        <dbReference type="Pfam" id="PF07732"/>
    </source>
</evidence>
<keyword evidence="3" id="KW-0560">Oxidoreductase</keyword>
<dbReference type="PANTHER" id="PTHR11709">
    <property type="entry name" value="MULTI-COPPER OXIDASE"/>
    <property type="match status" value="1"/>
</dbReference>
<dbReference type="Proteomes" id="UP001154078">
    <property type="component" value="Chromosome 4"/>
</dbReference>
<feature type="domain" description="Plastocyanin-like" evidence="7">
    <location>
        <begin position="477"/>
        <end position="596"/>
    </location>
</feature>
<evidence type="ECO:0000256" key="5">
    <source>
        <dbReference type="SAM" id="Phobius"/>
    </source>
</evidence>
<evidence type="ECO:0000256" key="2">
    <source>
        <dbReference type="ARBA" id="ARBA00022723"/>
    </source>
</evidence>
<evidence type="ECO:0000256" key="4">
    <source>
        <dbReference type="ARBA" id="ARBA00023008"/>
    </source>
</evidence>
<dbReference type="GO" id="GO:0005507">
    <property type="term" value="F:copper ion binding"/>
    <property type="evidence" value="ECO:0007669"/>
    <property type="project" value="InterPro"/>
</dbReference>
<sequence>MCKTAGIMATNYQNLFFRLCIVFAMVAAVVTILYLTPVPDQRFKNCDRPCHELDWPMICRLKLNIEMYQTMAKECQNCPLNSTDCENKNCASADGSPRGIITANRQLPGPPIQVCKGDILVVDVINKIPSHSLTVHWRGQPNHEAPFMDGSPMISQCPIPSYTTFQYKFRASRAGTHFWQAFSDADRSDGLFGALVVREADKIEPHRKLYDIDAKDHVILISEWSRDLTRDYKIDDDTPKTLLINGRYSPEGTSSLASFTVQKGKRYRFRVAYTSGYLGCPITFSIDNHKLKVIALDGAPITPYEVSFATLGKGERMDFVLKTDQEIGAHFLRLASQCKDDLTGLGVINYEGVPKKEFPLKNQVKADDRIRVFDTAICDSEIGKVCLKNVKALNKMPNELREYEVGRKIYLGFDYKLRNKDAHEGGFTNLKSKIYAINNLTFTFPPSPVLTQPDDVPVDMPCNELNIPDKCSKKKFSICECFHVEYIPLGSSTEIILIDQGGDEEEHVFHLHGYHFYVVGKHVFDKSISVDQAKALDAEYKLMKRNFNNPVLKDTIRVPKFGAVALRFIANNPGFWILRDEQSKSWTRGLDIVFQVGHTDEMVSTPKHFPTCGNFIGPDFFLL</sequence>
<keyword evidence="5" id="KW-1133">Transmembrane helix</keyword>
<dbReference type="Pfam" id="PF00394">
    <property type="entry name" value="Cu-oxidase"/>
    <property type="match status" value="1"/>
</dbReference>
<keyword evidence="4" id="KW-0186">Copper</keyword>
<organism evidence="9 10">
    <name type="scientific">Brassicogethes aeneus</name>
    <name type="common">Rape pollen beetle</name>
    <name type="synonym">Meligethes aeneus</name>
    <dbReference type="NCBI Taxonomy" id="1431903"/>
    <lineage>
        <taxon>Eukaryota</taxon>
        <taxon>Metazoa</taxon>
        <taxon>Ecdysozoa</taxon>
        <taxon>Arthropoda</taxon>
        <taxon>Hexapoda</taxon>
        <taxon>Insecta</taxon>
        <taxon>Pterygota</taxon>
        <taxon>Neoptera</taxon>
        <taxon>Endopterygota</taxon>
        <taxon>Coleoptera</taxon>
        <taxon>Polyphaga</taxon>
        <taxon>Cucujiformia</taxon>
        <taxon>Nitidulidae</taxon>
        <taxon>Meligethinae</taxon>
        <taxon>Brassicogethes</taxon>
    </lineage>
</organism>
<accession>A0A9P0FGN2</accession>
<evidence type="ECO:0000256" key="1">
    <source>
        <dbReference type="ARBA" id="ARBA00010609"/>
    </source>
</evidence>
<evidence type="ECO:0000313" key="9">
    <source>
        <dbReference type="EMBL" id="CAH0555836.1"/>
    </source>
</evidence>
<comment type="similarity">
    <text evidence="1">Belongs to the multicopper oxidase family.</text>
</comment>
<dbReference type="GO" id="GO:0006826">
    <property type="term" value="P:iron ion transport"/>
    <property type="evidence" value="ECO:0007669"/>
    <property type="project" value="TreeGrafter"/>
</dbReference>
<proteinExistence type="inferred from homology"/>
<feature type="domain" description="Plastocyanin-like" evidence="8">
    <location>
        <begin position="86"/>
        <end position="200"/>
    </location>
</feature>
<evidence type="ECO:0000259" key="7">
    <source>
        <dbReference type="Pfam" id="PF07731"/>
    </source>
</evidence>
<dbReference type="Pfam" id="PF07731">
    <property type="entry name" value="Cu-oxidase_2"/>
    <property type="match status" value="1"/>
</dbReference>
<dbReference type="Pfam" id="PF07732">
    <property type="entry name" value="Cu-oxidase_3"/>
    <property type="match status" value="1"/>
</dbReference>
<keyword evidence="5" id="KW-0812">Transmembrane</keyword>
<name>A0A9P0FGN2_BRAAE</name>
<dbReference type="FunFam" id="2.60.40.420:FF:000045">
    <property type="entry name" value="Laccase 2"/>
    <property type="match status" value="1"/>
</dbReference>
<protein>
    <submittedName>
        <fullName evidence="9">Uncharacterized protein</fullName>
    </submittedName>
</protein>
<dbReference type="GO" id="GO:0005886">
    <property type="term" value="C:plasma membrane"/>
    <property type="evidence" value="ECO:0007669"/>
    <property type="project" value="TreeGrafter"/>
</dbReference>
<dbReference type="SUPFAM" id="SSF49503">
    <property type="entry name" value="Cupredoxins"/>
    <property type="match status" value="3"/>
</dbReference>
<dbReference type="InterPro" id="IPR001117">
    <property type="entry name" value="Cu-oxidase_2nd"/>
</dbReference>
<dbReference type="InterPro" id="IPR045087">
    <property type="entry name" value="Cu-oxidase_fam"/>
</dbReference>
<dbReference type="InterPro" id="IPR008972">
    <property type="entry name" value="Cupredoxin"/>
</dbReference>
<evidence type="ECO:0000256" key="3">
    <source>
        <dbReference type="ARBA" id="ARBA00023002"/>
    </source>
</evidence>
<dbReference type="GO" id="GO:0016491">
    <property type="term" value="F:oxidoreductase activity"/>
    <property type="evidence" value="ECO:0007669"/>
    <property type="project" value="UniProtKB-KW"/>
</dbReference>
<keyword evidence="10" id="KW-1185">Reference proteome</keyword>
<dbReference type="EMBL" id="OV121135">
    <property type="protein sequence ID" value="CAH0555836.1"/>
    <property type="molecule type" value="Genomic_DNA"/>
</dbReference>
<evidence type="ECO:0000259" key="6">
    <source>
        <dbReference type="Pfam" id="PF00394"/>
    </source>
</evidence>
<dbReference type="CDD" id="cd13858">
    <property type="entry name" value="CuRO_1_tcLCC2_insect_like"/>
    <property type="match status" value="1"/>
</dbReference>
<dbReference type="Gene3D" id="2.60.40.420">
    <property type="entry name" value="Cupredoxins - blue copper proteins"/>
    <property type="match status" value="3"/>
</dbReference>
<dbReference type="InterPro" id="IPR011706">
    <property type="entry name" value="Cu-oxidase_C"/>
</dbReference>
<feature type="domain" description="Plastocyanin-like" evidence="6">
    <location>
        <begin position="217"/>
        <end position="352"/>
    </location>
</feature>